<dbReference type="OrthoDB" id="2020831at2759"/>
<dbReference type="GO" id="GO:0008380">
    <property type="term" value="P:RNA splicing"/>
    <property type="evidence" value="ECO:0007669"/>
    <property type="project" value="UniProtKB-KW"/>
</dbReference>
<dbReference type="InterPro" id="IPR000504">
    <property type="entry name" value="RRM_dom"/>
</dbReference>
<dbReference type="PANTHER" id="PTHR48033:SF9">
    <property type="entry name" value="TAR DNA-BINDING PROTEIN 43"/>
    <property type="match status" value="1"/>
</dbReference>
<evidence type="ECO:0000256" key="2">
    <source>
        <dbReference type="ARBA" id="ARBA00022664"/>
    </source>
</evidence>
<dbReference type="Proteomes" id="UP001152320">
    <property type="component" value="Chromosome 21"/>
</dbReference>
<dbReference type="InterPro" id="IPR041105">
    <property type="entry name" value="TDP-43_N"/>
</dbReference>
<dbReference type="InterPro" id="IPR035979">
    <property type="entry name" value="RBD_domain_sf"/>
</dbReference>
<evidence type="ECO:0000259" key="10">
    <source>
        <dbReference type="Pfam" id="PF18694"/>
    </source>
</evidence>
<keyword evidence="4" id="KW-0805">Transcription regulation</keyword>
<dbReference type="InterPro" id="IPR012677">
    <property type="entry name" value="Nucleotide-bd_a/b_plait_sf"/>
</dbReference>
<dbReference type="GO" id="GO:0000785">
    <property type="term" value="C:chromatin"/>
    <property type="evidence" value="ECO:0007669"/>
    <property type="project" value="TreeGrafter"/>
</dbReference>
<dbReference type="GO" id="GO:0003723">
    <property type="term" value="F:RNA binding"/>
    <property type="evidence" value="ECO:0007669"/>
    <property type="project" value="InterPro"/>
</dbReference>
<keyword evidence="11" id="KW-0238">DNA-binding</keyword>
<feature type="domain" description="RRM" evidence="9">
    <location>
        <begin position="111"/>
        <end position="136"/>
    </location>
</feature>
<dbReference type="GO" id="GO:0003677">
    <property type="term" value="F:DNA binding"/>
    <property type="evidence" value="ECO:0007669"/>
    <property type="project" value="UniProtKB-KW"/>
</dbReference>
<evidence type="ECO:0000256" key="1">
    <source>
        <dbReference type="ARBA" id="ARBA00004123"/>
    </source>
</evidence>
<keyword evidence="3" id="KW-0677">Repeat</keyword>
<accession>A0A9Q0YF63</accession>
<dbReference type="GO" id="GO:0005654">
    <property type="term" value="C:nucleoplasm"/>
    <property type="evidence" value="ECO:0007669"/>
    <property type="project" value="TreeGrafter"/>
</dbReference>
<proteinExistence type="predicted"/>
<keyword evidence="2" id="KW-0507">mRNA processing</keyword>
<dbReference type="SUPFAM" id="SSF54928">
    <property type="entry name" value="RNA-binding domain, RBD"/>
    <property type="match status" value="1"/>
</dbReference>
<gene>
    <name evidence="11" type="ORF">HOLleu_38973</name>
</gene>
<name>A0A9Q0YF63_HOLLE</name>
<keyword evidence="6" id="KW-0508">mRNA splicing</keyword>
<evidence type="ECO:0000259" key="9">
    <source>
        <dbReference type="Pfam" id="PF00076"/>
    </source>
</evidence>
<protein>
    <submittedName>
        <fullName evidence="11">TAR DNA-binding protein 43</fullName>
    </submittedName>
</protein>
<organism evidence="11 12">
    <name type="scientific">Holothuria leucospilota</name>
    <name type="common">Black long sea cucumber</name>
    <name type="synonym">Mertensiothuria leucospilota</name>
    <dbReference type="NCBI Taxonomy" id="206669"/>
    <lineage>
        <taxon>Eukaryota</taxon>
        <taxon>Metazoa</taxon>
        <taxon>Echinodermata</taxon>
        <taxon>Eleutherozoa</taxon>
        <taxon>Echinozoa</taxon>
        <taxon>Holothuroidea</taxon>
        <taxon>Aspidochirotacea</taxon>
        <taxon>Aspidochirotida</taxon>
        <taxon>Holothuriidae</taxon>
        <taxon>Holothuria</taxon>
    </lineage>
</organism>
<evidence type="ECO:0000256" key="4">
    <source>
        <dbReference type="ARBA" id="ARBA00023015"/>
    </source>
</evidence>
<comment type="subcellular location">
    <subcellularLocation>
        <location evidence="1">Nucleus</location>
    </subcellularLocation>
</comment>
<reference evidence="11" key="1">
    <citation type="submission" date="2021-10" db="EMBL/GenBank/DDBJ databases">
        <title>Tropical sea cucumber genome reveals ecological adaptation and Cuvierian tubules defense mechanism.</title>
        <authorList>
            <person name="Chen T."/>
        </authorList>
    </citation>
    <scope>NUCLEOTIDE SEQUENCE</scope>
    <source>
        <strain evidence="11">Nanhai2018</strain>
        <tissue evidence="11">Muscle</tissue>
    </source>
</reference>
<evidence type="ECO:0000313" key="11">
    <source>
        <dbReference type="EMBL" id="KAJ8021697.1"/>
    </source>
</evidence>
<evidence type="ECO:0000256" key="5">
    <source>
        <dbReference type="ARBA" id="ARBA00023163"/>
    </source>
</evidence>
<dbReference type="CDD" id="cd19609">
    <property type="entry name" value="NTD_TDP-43"/>
    <property type="match status" value="1"/>
</dbReference>
<evidence type="ECO:0000256" key="3">
    <source>
        <dbReference type="ARBA" id="ARBA00022737"/>
    </source>
</evidence>
<dbReference type="Pfam" id="PF00076">
    <property type="entry name" value="RRM_1"/>
    <property type="match status" value="1"/>
</dbReference>
<dbReference type="GO" id="GO:0010468">
    <property type="term" value="P:regulation of gene expression"/>
    <property type="evidence" value="ECO:0007669"/>
    <property type="project" value="TreeGrafter"/>
</dbReference>
<feature type="region of interest" description="Disordered" evidence="8">
    <location>
        <begin position="79"/>
        <end position="102"/>
    </location>
</feature>
<feature type="domain" description="TAR DNA-binding protein 43 N-terminal" evidence="10">
    <location>
        <begin position="3"/>
        <end position="77"/>
    </location>
</feature>
<keyword evidence="7" id="KW-0539">Nucleus</keyword>
<dbReference type="Gene3D" id="3.30.70.330">
    <property type="match status" value="1"/>
</dbReference>
<dbReference type="AlphaFoldDB" id="A0A9Q0YF63"/>
<comment type="caution">
    <text evidence="11">The sequence shown here is derived from an EMBL/GenBank/DDBJ whole genome shotgun (WGS) entry which is preliminary data.</text>
</comment>
<dbReference type="Pfam" id="PF18694">
    <property type="entry name" value="TDP-43_N"/>
    <property type="match status" value="1"/>
</dbReference>
<sequence>MEYVRVAEDEQDQEPIELPIEEDGTILLSTVTGQFPGACGLKYRNPDTGSWRGLRLADERLQFPGGSWMDTIYVVVYPKGSGSDNKRKGEESAGNPAGKTRRLDVKKNQDLVVLGLPWKTTEEELKAYFEQFGEVVFSEVRQ</sequence>
<evidence type="ECO:0000256" key="7">
    <source>
        <dbReference type="ARBA" id="ARBA00023242"/>
    </source>
</evidence>
<evidence type="ECO:0000256" key="8">
    <source>
        <dbReference type="SAM" id="MobiDB-lite"/>
    </source>
</evidence>
<keyword evidence="12" id="KW-1185">Reference proteome</keyword>
<evidence type="ECO:0000256" key="6">
    <source>
        <dbReference type="ARBA" id="ARBA00023187"/>
    </source>
</evidence>
<keyword evidence="5" id="KW-0804">Transcription</keyword>
<dbReference type="GO" id="GO:0006397">
    <property type="term" value="P:mRNA processing"/>
    <property type="evidence" value="ECO:0007669"/>
    <property type="project" value="UniProtKB-KW"/>
</dbReference>
<dbReference type="PANTHER" id="PTHR48033">
    <property type="entry name" value="RNA-BINDING (RRM/RBD/RNP MOTIFS) FAMILY PROTEIN"/>
    <property type="match status" value="1"/>
</dbReference>
<dbReference type="EMBL" id="JAIZAY010000021">
    <property type="protein sequence ID" value="KAJ8021697.1"/>
    <property type="molecule type" value="Genomic_DNA"/>
</dbReference>
<evidence type="ECO:0000313" key="12">
    <source>
        <dbReference type="Proteomes" id="UP001152320"/>
    </source>
</evidence>